<sequence>MVGVEWVGRNGGVIDGIGVGGTVWGEWSDMVVKGDVTVPISLHSHASNVPVLTGSNFSKWSEHVQFTLGVLDLDMALLVAKPVDITDESTKAQVNHFNNWERSNRLSLMFMKMTIANNIKTSLPQESTALEYLNAVEDRFKSADKSLAGTIMAELTTMKCDGSHGVQEHILNMANKAAKLATLGMKADESFPCAVYTQLTPKKEEVRLREEGHHTALAVTQVAMKKKGKAKKYPPKKVSGPGESSQAHGDNSFTVKCYFCGKKGHVKKDCNKHKAWFEKKGKNLSFVCYESNLVEVPSNTWWIDYGATTHITNSLQGYLSTRKPGESDRFVYMGNRLKAEVLAVGTYRLVLETGHQINLEDTFYVPSISRNLVSLSRLDCSGYSVSFGCRKLNLMFNSIMVGSGDLCDGLYKITLNHEFAQSLVTLHLDVGSKRSRTNEKSFTLWHKRLGHISKDRIQRLVKNGISEDLDFTNSETCVDCIKESKPNTQRKKYFITFIDDFSCYGYVHLIHEKSQALDILEVYITEVERQLDRKVKIVRSDRGGEFYGRYDESGQNPGPFAKFLEKRGIRAQYTMPGTP</sequence>
<keyword evidence="2" id="KW-1185">Reference proteome</keyword>
<dbReference type="Proteomes" id="UP000828048">
    <property type="component" value="Chromosome 9"/>
</dbReference>
<evidence type="ECO:0000313" key="1">
    <source>
        <dbReference type="EMBL" id="KAH7866788.1"/>
    </source>
</evidence>
<evidence type="ECO:0000313" key="2">
    <source>
        <dbReference type="Proteomes" id="UP000828048"/>
    </source>
</evidence>
<accession>A0ACB7ZLE1</accession>
<organism evidence="1 2">
    <name type="scientific">Vaccinium darrowii</name>
    <dbReference type="NCBI Taxonomy" id="229202"/>
    <lineage>
        <taxon>Eukaryota</taxon>
        <taxon>Viridiplantae</taxon>
        <taxon>Streptophyta</taxon>
        <taxon>Embryophyta</taxon>
        <taxon>Tracheophyta</taxon>
        <taxon>Spermatophyta</taxon>
        <taxon>Magnoliopsida</taxon>
        <taxon>eudicotyledons</taxon>
        <taxon>Gunneridae</taxon>
        <taxon>Pentapetalae</taxon>
        <taxon>asterids</taxon>
        <taxon>Ericales</taxon>
        <taxon>Ericaceae</taxon>
        <taxon>Vaccinioideae</taxon>
        <taxon>Vaccinieae</taxon>
        <taxon>Vaccinium</taxon>
    </lineage>
</organism>
<comment type="caution">
    <text evidence="1">The sequence shown here is derived from an EMBL/GenBank/DDBJ whole genome shotgun (WGS) entry which is preliminary data.</text>
</comment>
<proteinExistence type="predicted"/>
<dbReference type="EMBL" id="CM037159">
    <property type="protein sequence ID" value="KAH7866788.1"/>
    <property type="molecule type" value="Genomic_DNA"/>
</dbReference>
<reference evidence="1 2" key="1">
    <citation type="journal article" date="2021" name="Hortic Res">
        <title>High-quality reference genome and annotation aids understanding of berry development for evergreen blueberry (Vaccinium darrowii).</title>
        <authorList>
            <person name="Yu J."/>
            <person name="Hulse-Kemp A.M."/>
            <person name="Babiker E."/>
            <person name="Staton M."/>
        </authorList>
    </citation>
    <scope>NUCLEOTIDE SEQUENCE [LARGE SCALE GENOMIC DNA]</scope>
    <source>
        <strain evidence="2">cv. NJ 8807/NJ 8810</strain>
        <tissue evidence="1">Young leaf</tissue>
    </source>
</reference>
<gene>
    <name evidence="1" type="ORF">Vadar_024998</name>
</gene>
<name>A0ACB7ZLE1_9ERIC</name>
<protein>
    <submittedName>
        <fullName evidence="1">Uncharacterized protein</fullName>
    </submittedName>
</protein>